<dbReference type="PANTHER" id="PTHR34618">
    <property type="entry name" value="SURFACE PROTEIN MAS1, PUTATIVE-RELATED"/>
    <property type="match status" value="1"/>
</dbReference>
<accession>A0A0B7G0Y5</accession>
<feature type="region of interest" description="Disordered" evidence="1">
    <location>
        <begin position="29"/>
        <end position="48"/>
    </location>
</feature>
<dbReference type="PANTHER" id="PTHR34618:SF1">
    <property type="entry name" value="SECRETED PROTEIN"/>
    <property type="match status" value="1"/>
</dbReference>
<organism evidence="3 4">
    <name type="scientific">Thanatephorus cucumeris (strain AG1-IB / isolate 7/3/14)</name>
    <name type="common">Lettuce bottom rot fungus</name>
    <name type="synonym">Rhizoctonia solani</name>
    <dbReference type="NCBI Taxonomy" id="1108050"/>
    <lineage>
        <taxon>Eukaryota</taxon>
        <taxon>Fungi</taxon>
        <taxon>Dikarya</taxon>
        <taxon>Basidiomycota</taxon>
        <taxon>Agaricomycotina</taxon>
        <taxon>Agaricomycetes</taxon>
        <taxon>Cantharellales</taxon>
        <taxon>Ceratobasidiaceae</taxon>
        <taxon>Rhizoctonia</taxon>
        <taxon>Rhizoctonia solani AG-1</taxon>
    </lineage>
</organism>
<dbReference type="InterPro" id="IPR021476">
    <property type="entry name" value="Egh16-like"/>
</dbReference>
<dbReference type="Pfam" id="PF11327">
    <property type="entry name" value="Egh16-like"/>
    <property type="match status" value="1"/>
</dbReference>
<name>A0A0B7G0Y5_THACB</name>
<dbReference type="AlphaFoldDB" id="A0A0B7G0Y5"/>
<dbReference type="EMBL" id="LN679161">
    <property type="protein sequence ID" value="CEL62148.1"/>
    <property type="molecule type" value="Genomic_DNA"/>
</dbReference>
<evidence type="ECO:0000313" key="3">
    <source>
        <dbReference type="EMBL" id="CEL62148.1"/>
    </source>
</evidence>
<dbReference type="STRING" id="1108050.A0A0B7G0Y5"/>
<feature type="chain" id="PRO_5002114564" evidence="2">
    <location>
        <begin position="20"/>
        <end position="209"/>
    </location>
</feature>
<gene>
    <name evidence="3" type="ORF">RSOLAG1IB_10242</name>
</gene>
<dbReference type="OrthoDB" id="3241054at2759"/>
<feature type="region of interest" description="Disordered" evidence="1">
    <location>
        <begin position="161"/>
        <end position="189"/>
    </location>
</feature>
<feature type="signal peptide" evidence="2">
    <location>
        <begin position="1"/>
        <end position="19"/>
    </location>
</feature>
<protein>
    <submittedName>
        <fullName evidence="3">Uncharacterized protein</fullName>
    </submittedName>
</protein>
<evidence type="ECO:0000256" key="1">
    <source>
        <dbReference type="SAM" id="MobiDB-lite"/>
    </source>
</evidence>
<evidence type="ECO:0000313" key="4">
    <source>
        <dbReference type="Proteomes" id="UP000059188"/>
    </source>
</evidence>
<evidence type="ECO:0000256" key="2">
    <source>
        <dbReference type="SAM" id="SignalP"/>
    </source>
</evidence>
<keyword evidence="2" id="KW-0732">Signal</keyword>
<proteinExistence type="predicted"/>
<dbReference type="Proteomes" id="UP000059188">
    <property type="component" value="Unassembled WGS sequence"/>
</dbReference>
<reference evidence="3 4" key="1">
    <citation type="submission" date="2014-11" db="EMBL/GenBank/DDBJ databases">
        <authorList>
            <person name="Wibberg Daniel"/>
        </authorList>
    </citation>
    <scope>NUCLEOTIDE SEQUENCE [LARGE SCALE GENOMIC DNA]</scope>
    <source>
        <strain evidence="3">Rhizoctonia solani AG1-IB 7/3/14</strain>
    </source>
</reference>
<sequence>MFFPKSLVVVAALVTQVMCHAVVQPVMGVNGKPARSDTQRPSSAKACGNTALSKINSSETITMTGTTFTATSINFNAKKDGSMQFTAQVDTTGTGKSFKAATITKNGPDAPPKVGQTAQLSVSLPEGTSCTGGASGDLCLVSFKSSSGFGNCVVVKQAGAGGAAKGTKANPKTKATRSRHPRNFAAPANAKRDYAKRAISWVWAPTEFS</sequence>
<keyword evidence="4" id="KW-1185">Reference proteome</keyword>